<reference evidence="11 12" key="1">
    <citation type="submission" date="2024-01" db="EMBL/GenBank/DDBJ databases">
        <title>The complete chloroplast genome sequence of Lithospermum erythrorhizon: insights into the phylogenetic relationship among Boraginaceae species and the maternal lineages of purple gromwells.</title>
        <authorList>
            <person name="Okada T."/>
            <person name="Watanabe K."/>
        </authorList>
    </citation>
    <scope>NUCLEOTIDE SEQUENCE [LARGE SCALE GENOMIC DNA]</scope>
</reference>
<evidence type="ECO:0000256" key="8">
    <source>
        <dbReference type="SAM" id="Phobius"/>
    </source>
</evidence>
<comment type="subcellular location">
    <subcellularLocation>
        <location evidence="1 7">Membrane</location>
        <topology evidence="1 7">Single-pass type I membrane protein</topology>
    </subcellularLocation>
</comment>
<keyword evidence="11" id="KW-0946">Virion</keyword>
<evidence type="ECO:0000313" key="12">
    <source>
        <dbReference type="Proteomes" id="UP001454036"/>
    </source>
</evidence>
<evidence type="ECO:0000256" key="4">
    <source>
        <dbReference type="ARBA" id="ARBA00022729"/>
    </source>
</evidence>
<comment type="similarity">
    <text evidence="2 7">Belongs to the EMP24/GP25L family.</text>
</comment>
<dbReference type="InterPro" id="IPR015720">
    <property type="entry name" value="Emp24-like"/>
</dbReference>
<evidence type="ECO:0000256" key="1">
    <source>
        <dbReference type="ARBA" id="ARBA00004479"/>
    </source>
</evidence>
<keyword evidence="11" id="KW-0167">Capsid protein</keyword>
<feature type="chain" id="PRO_5043977241" evidence="9">
    <location>
        <begin position="20"/>
        <end position="204"/>
    </location>
</feature>
<proteinExistence type="inferred from homology"/>
<accession>A0AAV3PBE5</accession>
<dbReference type="SMART" id="SM01190">
    <property type="entry name" value="EMP24_GP25L"/>
    <property type="match status" value="1"/>
</dbReference>
<dbReference type="EMBL" id="BAABME010001273">
    <property type="protein sequence ID" value="GAA0148651.1"/>
    <property type="molecule type" value="Genomic_DNA"/>
</dbReference>
<dbReference type="PROSITE" id="PS50866">
    <property type="entry name" value="GOLD"/>
    <property type="match status" value="1"/>
</dbReference>
<feature type="transmembrane region" description="Helical" evidence="8">
    <location>
        <begin position="174"/>
        <end position="196"/>
    </location>
</feature>
<dbReference type="AlphaFoldDB" id="A0AAV3PBE5"/>
<keyword evidence="3 7" id="KW-0812">Transmembrane</keyword>
<dbReference type="Proteomes" id="UP001454036">
    <property type="component" value="Unassembled WGS sequence"/>
</dbReference>
<feature type="signal peptide" evidence="9">
    <location>
        <begin position="1"/>
        <end position="19"/>
    </location>
</feature>
<evidence type="ECO:0000256" key="6">
    <source>
        <dbReference type="ARBA" id="ARBA00023136"/>
    </source>
</evidence>
<dbReference type="Pfam" id="PF01105">
    <property type="entry name" value="EMP24_GP25L"/>
    <property type="match status" value="1"/>
</dbReference>
<comment type="caution">
    <text evidence="11">The sequence shown here is derived from an EMBL/GenBank/DDBJ whole genome shotgun (WGS) entry which is preliminary data.</text>
</comment>
<dbReference type="GO" id="GO:0016020">
    <property type="term" value="C:membrane"/>
    <property type="evidence" value="ECO:0007669"/>
    <property type="project" value="UniProtKB-SubCell"/>
</dbReference>
<protein>
    <submittedName>
        <fullName evidence="11">Vesicle coat protein</fullName>
    </submittedName>
</protein>
<gene>
    <name evidence="11" type="ORF">LIER_08035</name>
</gene>
<evidence type="ECO:0000256" key="2">
    <source>
        <dbReference type="ARBA" id="ARBA00007104"/>
    </source>
</evidence>
<evidence type="ECO:0000256" key="7">
    <source>
        <dbReference type="RuleBase" id="RU003827"/>
    </source>
</evidence>
<sequence length="204" mass="23755">MRNLVVLLIWGCILRGVFSITFVMDKEECFSLKIENGATVHYSFVVIGDADYWEKNDEGVDLVVKGPSGEQINDFRDKISEKSEFLAHHEGVYRFCFTSKSRYHETIDFDVHADNFTYDQKHAKDEHFKPLYEHIGKLEEALYNIQYEQHWLEAQTQRQTIVNKGMSRKATQKALFESLALVGASILQVFLLHRLFDRKLDAQS</sequence>
<evidence type="ECO:0000256" key="9">
    <source>
        <dbReference type="SAM" id="SignalP"/>
    </source>
</evidence>
<evidence type="ECO:0000259" key="10">
    <source>
        <dbReference type="PROSITE" id="PS50866"/>
    </source>
</evidence>
<evidence type="ECO:0000256" key="3">
    <source>
        <dbReference type="ARBA" id="ARBA00022692"/>
    </source>
</evidence>
<evidence type="ECO:0000256" key="5">
    <source>
        <dbReference type="ARBA" id="ARBA00022989"/>
    </source>
</evidence>
<evidence type="ECO:0000313" key="11">
    <source>
        <dbReference type="EMBL" id="GAA0148651.1"/>
    </source>
</evidence>
<dbReference type="InterPro" id="IPR009038">
    <property type="entry name" value="GOLD_dom"/>
</dbReference>
<organism evidence="11 12">
    <name type="scientific">Lithospermum erythrorhizon</name>
    <name type="common">Purple gromwell</name>
    <name type="synonym">Lithospermum officinale var. erythrorhizon</name>
    <dbReference type="NCBI Taxonomy" id="34254"/>
    <lineage>
        <taxon>Eukaryota</taxon>
        <taxon>Viridiplantae</taxon>
        <taxon>Streptophyta</taxon>
        <taxon>Embryophyta</taxon>
        <taxon>Tracheophyta</taxon>
        <taxon>Spermatophyta</taxon>
        <taxon>Magnoliopsida</taxon>
        <taxon>eudicotyledons</taxon>
        <taxon>Gunneridae</taxon>
        <taxon>Pentapetalae</taxon>
        <taxon>asterids</taxon>
        <taxon>lamiids</taxon>
        <taxon>Boraginales</taxon>
        <taxon>Boraginaceae</taxon>
        <taxon>Boraginoideae</taxon>
        <taxon>Lithospermeae</taxon>
        <taxon>Lithospermum</taxon>
    </lineage>
</organism>
<dbReference type="PANTHER" id="PTHR22811">
    <property type="entry name" value="TRANSMEMBRANE EMP24 DOMAIN-CONTAINING PROTEIN"/>
    <property type="match status" value="1"/>
</dbReference>
<keyword evidence="5 8" id="KW-1133">Transmembrane helix</keyword>
<name>A0AAV3PBE5_LITER</name>
<keyword evidence="12" id="KW-1185">Reference proteome</keyword>
<feature type="domain" description="GOLD" evidence="10">
    <location>
        <begin position="27"/>
        <end position="113"/>
    </location>
</feature>
<keyword evidence="4 9" id="KW-0732">Signal</keyword>
<keyword evidence="6 8" id="KW-0472">Membrane</keyword>